<organism evidence="2 3">
    <name type="scientific">Aurantiacibacter gilvus</name>
    <dbReference type="NCBI Taxonomy" id="3139141"/>
    <lineage>
        <taxon>Bacteria</taxon>
        <taxon>Pseudomonadati</taxon>
        <taxon>Pseudomonadota</taxon>
        <taxon>Alphaproteobacteria</taxon>
        <taxon>Sphingomonadales</taxon>
        <taxon>Erythrobacteraceae</taxon>
        <taxon>Aurantiacibacter</taxon>
    </lineage>
</organism>
<evidence type="ECO:0000313" key="3">
    <source>
        <dbReference type="Proteomes" id="UP001497045"/>
    </source>
</evidence>
<dbReference type="Gene3D" id="3.40.50.720">
    <property type="entry name" value="NAD(P)-binding Rossmann-like Domain"/>
    <property type="match status" value="1"/>
</dbReference>
<name>A0ABU9IAQ4_9SPHN</name>
<sequence>MLSVLVTGAAGLIGGEVCARLAARGAAVTAMVRRSREVRGNDGAPVAGIEQVSGDVTQPLMGLEPRRFDLVIHCAAGLEFDAPREVLAAVNVEGTRNAAAFAKAAGARLVHVSTAYVCGTREGAIAEGPVPAGTRFTNNYEASKALAEQVVAESGVPFAIARPSVVLGDSATGAIREFPSFANAFRLLARGKISTFPARQGATIDFVPICHVAEGIVRLAERFEQAHGGHFHLVADTPLPAAELAHGIARVPHLPDPVVVEPEVLDMASLRPAERLLMGHLLDTFGPYFTRNPRFDDRRFRQVTGLACGRTDNSWLDRLIGHAIDVGFLPLAPVSARPGNAVPAARECRAPIASRP</sequence>
<reference evidence="2 3" key="1">
    <citation type="submission" date="2024-04" db="EMBL/GenBank/DDBJ databases">
        <title>Aurantiacibacter sp. DGU6 16S ribosomal RNA gene Genome sequencing and assembly.</title>
        <authorList>
            <person name="Park S."/>
        </authorList>
    </citation>
    <scope>NUCLEOTIDE SEQUENCE [LARGE SCALE GENOMIC DNA]</scope>
    <source>
        <strain evidence="2 3">DGU6</strain>
    </source>
</reference>
<gene>
    <name evidence="2" type="ORF">AAEO60_00975</name>
</gene>
<evidence type="ECO:0000259" key="1">
    <source>
        <dbReference type="Pfam" id="PF07993"/>
    </source>
</evidence>
<dbReference type="InterPro" id="IPR051783">
    <property type="entry name" value="NAD(P)-dependent_oxidoreduct"/>
</dbReference>
<dbReference type="InterPro" id="IPR013120">
    <property type="entry name" value="FAR_NAD-bd"/>
</dbReference>
<feature type="domain" description="Thioester reductase (TE)" evidence="1">
    <location>
        <begin position="7"/>
        <end position="215"/>
    </location>
</feature>
<dbReference type="InterPro" id="IPR036291">
    <property type="entry name" value="NAD(P)-bd_dom_sf"/>
</dbReference>
<dbReference type="RefSeq" id="WP_341671771.1">
    <property type="nucleotide sequence ID" value="NZ_JBBYHV010000001.1"/>
</dbReference>
<evidence type="ECO:0000313" key="2">
    <source>
        <dbReference type="EMBL" id="MEL1249237.1"/>
    </source>
</evidence>
<dbReference type="PANTHER" id="PTHR48079">
    <property type="entry name" value="PROTEIN YEEZ"/>
    <property type="match status" value="1"/>
</dbReference>
<dbReference type="Pfam" id="PF07993">
    <property type="entry name" value="NAD_binding_4"/>
    <property type="match status" value="1"/>
</dbReference>
<accession>A0ABU9IAQ4</accession>
<dbReference type="Proteomes" id="UP001497045">
    <property type="component" value="Unassembled WGS sequence"/>
</dbReference>
<dbReference type="EMBL" id="JBBYHV010000001">
    <property type="protein sequence ID" value="MEL1249237.1"/>
    <property type="molecule type" value="Genomic_DNA"/>
</dbReference>
<comment type="caution">
    <text evidence="2">The sequence shown here is derived from an EMBL/GenBank/DDBJ whole genome shotgun (WGS) entry which is preliminary data.</text>
</comment>
<keyword evidence="3" id="KW-1185">Reference proteome</keyword>
<dbReference type="SUPFAM" id="SSF51735">
    <property type="entry name" value="NAD(P)-binding Rossmann-fold domains"/>
    <property type="match status" value="1"/>
</dbReference>
<protein>
    <submittedName>
        <fullName evidence="2">SDR family oxidoreductase</fullName>
    </submittedName>
</protein>
<proteinExistence type="predicted"/>
<dbReference type="PANTHER" id="PTHR48079:SF6">
    <property type="entry name" value="NAD(P)-BINDING DOMAIN-CONTAINING PROTEIN-RELATED"/>
    <property type="match status" value="1"/>
</dbReference>